<dbReference type="InterPro" id="IPR036890">
    <property type="entry name" value="HATPase_C_sf"/>
</dbReference>
<feature type="transmembrane region" description="Helical" evidence="1">
    <location>
        <begin position="126"/>
        <end position="147"/>
    </location>
</feature>
<evidence type="ECO:0000256" key="1">
    <source>
        <dbReference type="SAM" id="Phobius"/>
    </source>
</evidence>
<keyword evidence="1" id="KW-0472">Membrane</keyword>
<dbReference type="CDD" id="cd16935">
    <property type="entry name" value="HATPase_AgrC-ComD-like"/>
    <property type="match status" value="1"/>
</dbReference>
<feature type="transmembrane region" description="Helical" evidence="1">
    <location>
        <begin position="198"/>
        <end position="216"/>
    </location>
</feature>
<dbReference type="EMBL" id="JAOQKJ010000001">
    <property type="protein sequence ID" value="MCU6742895.1"/>
    <property type="molecule type" value="Genomic_DNA"/>
</dbReference>
<proteinExistence type="predicted"/>
<accession>A0ABT2SY64</accession>
<dbReference type="Proteomes" id="UP001652432">
    <property type="component" value="Unassembled WGS sequence"/>
</dbReference>
<keyword evidence="1" id="KW-1133">Transmembrane helix</keyword>
<keyword evidence="3" id="KW-0547">Nucleotide-binding</keyword>
<protein>
    <submittedName>
        <fullName evidence="3">ATP-binding protein</fullName>
    </submittedName>
</protein>
<keyword evidence="1" id="KW-0812">Transmembrane</keyword>
<keyword evidence="4" id="KW-1185">Reference proteome</keyword>
<feature type="transmembrane region" description="Helical" evidence="1">
    <location>
        <begin position="168"/>
        <end position="186"/>
    </location>
</feature>
<feature type="transmembrane region" description="Helical" evidence="1">
    <location>
        <begin position="15"/>
        <end position="32"/>
    </location>
</feature>
<dbReference type="PANTHER" id="PTHR40448">
    <property type="entry name" value="TWO-COMPONENT SENSOR HISTIDINE KINASE"/>
    <property type="match status" value="1"/>
</dbReference>
<reference evidence="3 4" key="1">
    <citation type="journal article" date="2021" name="ISME Commun">
        <title>Automated analysis of genomic sequences facilitates high-throughput and comprehensive description of bacteria.</title>
        <authorList>
            <person name="Hitch T.C.A."/>
        </authorList>
    </citation>
    <scope>NUCLEOTIDE SEQUENCE [LARGE SCALE GENOMIC DNA]</scope>
    <source>
        <strain evidence="3 4">Sanger_18</strain>
    </source>
</reference>
<feature type="transmembrane region" description="Helical" evidence="1">
    <location>
        <begin position="39"/>
        <end position="58"/>
    </location>
</feature>
<name>A0ABT2SY64_9FIRM</name>
<evidence type="ECO:0000313" key="4">
    <source>
        <dbReference type="Proteomes" id="UP001652432"/>
    </source>
</evidence>
<sequence length="441" mass="50537">MEEILTGAYQDIPRYYTAIAEWLCCMLFCFFYRRKVKPVVFTGIAAAVLLLLTGWLMLTGEVPTLLWIPCMVIAILIMLLFLWLIMDITWKMVAYCCMKAFLAAEFMASLEWQLEYFVHSGREERGIFNVLALIFVYGAVALVLFIIESRMKRDEVELEISVRELSSTLLIVLSAFMLSNLSFVYRNTPFSGTIASDIFTIRTLVDFGGLAILYAYQSLRYEVSAEKELSKIQSMLTAQYDSYRNYQEVTDLINMKYHDLKHQIAGLRAEQDPEKRSQWIDQMEGELSAYQPERQTGNQVLDGVLDGKMPLIHSHQITFTCVADGELLKFMHVTDICTIFGNALDNAIEHVIQVPDPEKRIIHMEVSLRKQFIYAEVRNYCNGEVKIKNGFPVTTKQDAANHGFGIKSISYTVKKYGGTIQFGVKDHFFSMRILIPTSIVF</sequence>
<dbReference type="PANTHER" id="PTHR40448:SF1">
    <property type="entry name" value="TWO-COMPONENT SENSOR HISTIDINE KINASE"/>
    <property type="match status" value="1"/>
</dbReference>
<evidence type="ECO:0000313" key="3">
    <source>
        <dbReference type="EMBL" id="MCU6742895.1"/>
    </source>
</evidence>
<gene>
    <name evidence="3" type="ORF">OCV77_00005</name>
</gene>
<evidence type="ECO:0000259" key="2">
    <source>
        <dbReference type="Pfam" id="PF14501"/>
    </source>
</evidence>
<comment type="caution">
    <text evidence="3">The sequence shown here is derived from an EMBL/GenBank/DDBJ whole genome shotgun (WGS) entry which is preliminary data.</text>
</comment>
<dbReference type="InterPro" id="IPR032834">
    <property type="entry name" value="NatK-like_C"/>
</dbReference>
<dbReference type="SUPFAM" id="SSF55874">
    <property type="entry name" value="ATPase domain of HSP90 chaperone/DNA topoisomerase II/histidine kinase"/>
    <property type="match status" value="1"/>
</dbReference>
<dbReference type="GO" id="GO:0005524">
    <property type="term" value="F:ATP binding"/>
    <property type="evidence" value="ECO:0007669"/>
    <property type="project" value="UniProtKB-KW"/>
</dbReference>
<feature type="domain" description="Sensor histidine kinase NatK-like C-terminal" evidence="2">
    <location>
        <begin position="331"/>
        <end position="436"/>
    </location>
</feature>
<dbReference type="Pfam" id="PF14501">
    <property type="entry name" value="HATPase_c_5"/>
    <property type="match status" value="1"/>
</dbReference>
<dbReference type="Gene3D" id="3.30.565.10">
    <property type="entry name" value="Histidine kinase-like ATPase, C-terminal domain"/>
    <property type="match status" value="1"/>
</dbReference>
<feature type="transmembrane region" description="Helical" evidence="1">
    <location>
        <begin position="64"/>
        <end position="85"/>
    </location>
</feature>
<dbReference type="RefSeq" id="WP_262572174.1">
    <property type="nucleotide sequence ID" value="NZ_JAOQKJ010000001.1"/>
</dbReference>
<keyword evidence="3" id="KW-0067">ATP-binding</keyword>
<organism evidence="3 4">
    <name type="scientific">Suilimivivens aceti</name>
    <dbReference type="NCBI Taxonomy" id="2981774"/>
    <lineage>
        <taxon>Bacteria</taxon>
        <taxon>Bacillati</taxon>
        <taxon>Bacillota</taxon>
        <taxon>Clostridia</taxon>
        <taxon>Lachnospirales</taxon>
        <taxon>Lachnospiraceae</taxon>
        <taxon>Suilimivivens</taxon>
    </lineage>
</organism>